<evidence type="ECO:0000313" key="1">
    <source>
        <dbReference type="EMBL" id="QHT18535.1"/>
    </source>
</evidence>
<dbReference type="EMBL" id="MN739658">
    <property type="protein sequence ID" value="QHT18535.1"/>
    <property type="molecule type" value="Genomic_DNA"/>
</dbReference>
<dbReference type="AlphaFoldDB" id="A0A6C0DTK1"/>
<protein>
    <submittedName>
        <fullName evidence="1">Uncharacterized protein</fullName>
    </submittedName>
</protein>
<reference evidence="1" key="1">
    <citation type="journal article" date="2020" name="Nature">
        <title>Giant virus diversity and host interactions through global metagenomics.</title>
        <authorList>
            <person name="Schulz F."/>
            <person name="Roux S."/>
            <person name="Paez-Espino D."/>
            <person name="Jungbluth S."/>
            <person name="Walsh D.A."/>
            <person name="Denef V.J."/>
            <person name="McMahon K.D."/>
            <person name="Konstantinidis K.T."/>
            <person name="Eloe-Fadrosh E.A."/>
            <person name="Kyrpides N.C."/>
            <person name="Woyke T."/>
        </authorList>
    </citation>
    <scope>NUCLEOTIDE SEQUENCE</scope>
    <source>
        <strain evidence="1">GVMAG-M-3300023174-47</strain>
    </source>
</reference>
<proteinExistence type="predicted"/>
<organism evidence="1">
    <name type="scientific">viral metagenome</name>
    <dbReference type="NCBI Taxonomy" id="1070528"/>
    <lineage>
        <taxon>unclassified sequences</taxon>
        <taxon>metagenomes</taxon>
        <taxon>organismal metagenomes</taxon>
    </lineage>
</organism>
<name>A0A6C0DTK1_9ZZZZ</name>
<sequence length="150" mass="18225">MGNYDREITIIKIMNKVIPCKSEFERMMDFSPKEMKAIIRKKPVFPYSREQVENMTKAEYREAFAKWENDRYGVSKDEELDEDTMYERFREWNLKCLYGMYEDDMEHLEWLCEWIAKGNVRNMDMESCGEFHTAGLYFNEDKKLVIYNGR</sequence>
<accession>A0A6C0DTK1</accession>